<evidence type="ECO:0000313" key="6">
    <source>
        <dbReference type="Proteomes" id="UP000178690"/>
    </source>
</evidence>
<dbReference type="PRINTS" id="PR00990">
    <property type="entry name" value="RIBOKINASE"/>
</dbReference>
<gene>
    <name evidence="5" type="ORF">A2682_01635</name>
</gene>
<dbReference type="InterPro" id="IPR002173">
    <property type="entry name" value="Carboh/pur_kinase_PfkB_CS"/>
</dbReference>
<dbReference type="GO" id="GO:0016301">
    <property type="term" value="F:kinase activity"/>
    <property type="evidence" value="ECO:0007669"/>
    <property type="project" value="UniProtKB-KW"/>
</dbReference>
<evidence type="ECO:0000313" key="5">
    <source>
        <dbReference type="EMBL" id="OHA48275.1"/>
    </source>
</evidence>
<dbReference type="GO" id="GO:0006796">
    <property type="term" value="P:phosphate-containing compound metabolic process"/>
    <property type="evidence" value="ECO:0007669"/>
    <property type="project" value="UniProtKB-ARBA"/>
</dbReference>
<dbReference type="STRING" id="1802363.A2682_01635"/>
<dbReference type="Pfam" id="PF00294">
    <property type="entry name" value="PfkB"/>
    <property type="match status" value="1"/>
</dbReference>
<sequence length="290" mass="31688">MEIDELAFTVGGSAANTAVTFARRGARTATVAKIGRDVRGEEMLRTLAKEGVVTRFIAKDPFRMSAYSVVILTPSGERAILTYRGAEKELAARDFPKSRLYARWFYLTHLSGKSAALFGTILRHAKAVGARVAVNPGKTQLRMPRHRLQPLLKLIDVFILNREEASYLTKVPYAREDAIFQKLDSWVPGIVAVTDGPGGVTVSDGSTRWSAGILKEKRHVDRTGAGDAFGSGFVTGLLERPGNIPYAIQLGSANATSVVEHIGAQEGILGKRDSILRWGRLRIREKRVSA</sequence>
<dbReference type="Gene3D" id="3.40.1190.20">
    <property type="match status" value="1"/>
</dbReference>
<dbReference type="AlphaFoldDB" id="A0A1G2PIX0"/>
<keyword evidence="3" id="KW-0418">Kinase</keyword>
<dbReference type="Proteomes" id="UP000178690">
    <property type="component" value="Unassembled WGS sequence"/>
</dbReference>
<evidence type="ECO:0000256" key="2">
    <source>
        <dbReference type="ARBA" id="ARBA00022679"/>
    </source>
</evidence>
<dbReference type="EMBL" id="MHST01000022">
    <property type="protein sequence ID" value="OHA48275.1"/>
    <property type="molecule type" value="Genomic_DNA"/>
</dbReference>
<evidence type="ECO:0000256" key="1">
    <source>
        <dbReference type="ARBA" id="ARBA00010688"/>
    </source>
</evidence>
<dbReference type="PANTHER" id="PTHR10584:SF167">
    <property type="entry name" value="PFKB DOMAIN PROTEIN"/>
    <property type="match status" value="1"/>
</dbReference>
<evidence type="ECO:0000259" key="4">
    <source>
        <dbReference type="Pfam" id="PF00294"/>
    </source>
</evidence>
<protein>
    <recommendedName>
        <fullName evidence="4">Carbohydrate kinase PfkB domain-containing protein</fullName>
    </recommendedName>
</protein>
<name>A0A1G2PIX0_TERXR</name>
<accession>A0A1G2PIX0</accession>
<comment type="caution">
    <text evidence="5">The sequence shown here is derived from an EMBL/GenBank/DDBJ whole genome shotgun (WGS) entry which is preliminary data.</text>
</comment>
<proteinExistence type="inferred from homology"/>
<keyword evidence="2" id="KW-0808">Transferase</keyword>
<dbReference type="InterPro" id="IPR002139">
    <property type="entry name" value="Ribo/fructo_kinase"/>
</dbReference>
<dbReference type="PROSITE" id="PS00583">
    <property type="entry name" value="PFKB_KINASES_1"/>
    <property type="match status" value="1"/>
</dbReference>
<evidence type="ECO:0000256" key="3">
    <source>
        <dbReference type="ARBA" id="ARBA00022777"/>
    </source>
</evidence>
<comment type="similarity">
    <text evidence="1">Belongs to the carbohydrate kinase PfkB family.</text>
</comment>
<dbReference type="InterPro" id="IPR029056">
    <property type="entry name" value="Ribokinase-like"/>
</dbReference>
<dbReference type="SUPFAM" id="SSF53613">
    <property type="entry name" value="Ribokinase-like"/>
    <property type="match status" value="1"/>
</dbReference>
<organism evidence="5 6">
    <name type="scientific">Terrybacteria sp. (strain RIFCSPHIGHO2_01_FULL_58_15)</name>
    <dbReference type="NCBI Taxonomy" id="1802363"/>
    <lineage>
        <taxon>Bacteria</taxon>
        <taxon>Candidatus Terryibacteriota</taxon>
    </lineage>
</organism>
<dbReference type="InterPro" id="IPR011611">
    <property type="entry name" value="PfkB_dom"/>
</dbReference>
<dbReference type="PANTHER" id="PTHR10584">
    <property type="entry name" value="SUGAR KINASE"/>
    <property type="match status" value="1"/>
</dbReference>
<reference evidence="5 6" key="1">
    <citation type="journal article" date="2016" name="Nat. Commun.">
        <title>Thousands of microbial genomes shed light on interconnected biogeochemical processes in an aquifer system.</title>
        <authorList>
            <person name="Anantharaman K."/>
            <person name="Brown C.T."/>
            <person name="Hug L.A."/>
            <person name="Sharon I."/>
            <person name="Castelle C.J."/>
            <person name="Probst A.J."/>
            <person name="Thomas B.C."/>
            <person name="Singh A."/>
            <person name="Wilkins M.J."/>
            <person name="Karaoz U."/>
            <person name="Brodie E.L."/>
            <person name="Williams K.H."/>
            <person name="Hubbard S.S."/>
            <person name="Banfield J.F."/>
        </authorList>
    </citation>
    <scope>NUCLEOTIDE SEQUENCE [LARGE SCALE GENOMIC DNA]</scope>
    <source>
        <strain evidence="6">RIFCSPHIGHO2_01_FULL_58_15</strain>
    </source>
</reference>
<feature type="domain" description="Carbohydrate kinase PfkB" evidence="4">
    <location>
        <begin position="4"/>
        <end position="267"/>
    </location>
</feature>